<dbReference type="Gene3D" id="3.40.50.300">
    <property type="entry name" value="P-loop containing nucleotide triphosphate hydrolases"/>
    <property type="match status" value="1"/>
</dbReference>
<keyword evidence="2" id="KW-0378">Hydrolase</keyword>
<evidence type="ECO:0000256" key="3">
    <source>
        <dbReference type="ARBA" id="ARBA00023186"/>
    </source>
</evidence>
<dbReference type="InterPro" id="IPR011629">
    <property type="entry name" value="CobW-like_C"/>
</dbReference>
<proteinExistence type="inferred from homology"/>
<dbReference type="Pfam" id="PF07683">
    <property type="entry name" value="CobW_C"/>
    <property type="match status" value="1"/>
</dbReference>
<reference evidence="8" key="2">
    <citation type="journal article" date="2023" name="Int. J. Syst. Evol. Microbiol.">
        <title>Streptomyces marispadix sp. nov., isolated from marine beach sediment of the Northern Coast of Portugal.</title>
        <authorList>
            <person name="dos Santos J.D.N."/>
            <person name="Vitorino I.R."/>
            <person name="Kallscheuer N."/>
            <person name="Srivastava A."/>
            <person name="Krautwurst S."/>
            <person name="Marz M."/>
            <person name="Jogler C."/>
            <person name="Lobo Da Cunha A."/>
            <person name="Catita J."/>
            <person name="Goncalves H."/>
            <person name="Gonzalez I."/>
            <person name="Reyes F."/>
            <person name="Lage O.M."/>
        </authorList>
    </citation>
    <scope>NUCLEOTIDE SEQUENCE</scope>
    <source>
        <strain evidence="8">M600PL45_2</strain>
    </source>
</reference>
<dbReference type="InterPro" id="IPR003495">
    <property type="entry name" value="CobW/HypB/UreG_nucleotide-bd"/>
</dbReference>
<dbReference type="SMART" id="SM00833">
    <property type="entry name" value="CobW_C"/>
    <property type="match status" value="1"/>
</dbReference>
<evidence type="ECO:0000313" key="9">
    <source>
        <dbReference type="Proteomes" id="UP001166784"/>
    </source>
</evidence>
<dbReference type="Gene3D" id="3.30.1220.10">
    <property type="entry name" value="CobW-like, C-terminal domain"/>
    <property type="match status" value="1"/>
</dbReference>
<dbReference type="PANTHER" id="PTHR13748:SF62">
    <property type="entry name" value="COBW DOMAIN-CONTAINING PROTEIN"/>
    <property type="match status" value="1"/>
</dbReference>
<dbReference type="SUPFAM" id="SSF90002">
    <property type="entry name" value="Hypothetical protein YjiA, C-terminal domain"/>
    <property type="match status" value="1"/>
</dbReference>
<feature type="region of interest" description="Disordered" evidence="6">
    <location>
        <begin position="385"/>
        <end position="404"/>
    </location>
</feature>
<evidence type="ECO:0000256" key="2">
    <source>
        <dbReference type="ARBA" id="ARBA00022801"/>
    </source>
</evidence>
<evidence type="ECO:0000259" key="7">
    <source>
        <dbReference type="SMART" id="SM00833"/>
    </source>
</evidence>
<evidence type="ECO:0000313" key="8">
    <source>
        <dbReference type="EMBL" id="MCH6163050.1"/>
    </source>
</evidence>
<evidence type="ECO:0000256" key="4">
    <source>
        <dbReference type="ARBA" id="ARBA00034320"/>
    </source>
</evidence>
<comment type="catalytic activity">
    <reaction evidence="5">
        <text>GTP + H2O = GDP + phosphate + H(+)</text>
        <dbReference type="Rhea" id="RHEA:19669"/>
        <dbReference type="ChEBI" id="CHEBI:15377"/>
        <dbReference type="ChEBI" id="CHEBI:15378"/>
        <dbReference type="ChEBI" id="CHEBI:37565"/>
        <dbReference type="ChEBI" id="CHEBI:43474"/>
        <dbReference type="ChEBI" id="CHEBI:58189"/>
    </reaction>
    <physiologicalReaction direction="left-to-right" evidence="5">
        <dbReference type="Rhea" id="RHEA:19670"/>
    </physiologicalReaction>
</comment>
<protein>
    <submittedName>
        <fullName evidence="8">GTP-binding protein</fullName>
    </submittedName>
</protein>
<accession>A0ABS9T3E9</accession>
<evidence type="ECO:0000256" key="1">
    <source>
        <dbReference type="ARBA" id="ARBA00022741"/>
    </source>
</evidence>
<dbReference type="CDD" id="cd03112">
    <property type="entry name" value="CobW-like"/>
    <property type="match status" value="1"/>
</dbReference>
<feature type="compositionally biased region" description="Gly residues" evidence="6">
    <location>
        <begin position="311"/>
        <end position="321"/>
    </location>
</feature>
<dbReference type="Pfam" id="PF02492">
    <property type="entry name" value="cobW"/>
    <property type="match status" value="1"/>
</dbReference>
<dbReference type="InterPro" id="IPR051316">
    <property type="entry name" value="Zinc-reg_GTPase_activator"/>
</dbReference>
<dbReference type="InterPro" id="IPR027417">
    <property type="entry name" value="P-loop_NTPase"/>
</dbReference>
<dbReference type="Proteomes" id="UP001166784">
    <property type="component" value="Unassembled WGS sequence"/>
</dbReference>
<feature type="domain" description="CobW C-terminal" evidence="7">
    <location>
        <begin position="244"/>
        <end position="359"/>
    </location>
</feature>
<dbReference type="PANTHER" id="PTHR13748">
    <property type="entry name" value="COBW-RELATED"/>
    <property type="match status" value="1"/>
</dbReference>
<organism evidence="8 9">
    <name type="scientific">Streptomyces marispadix</name>
    <dbReference type="NCBI Taxonomy" id="2922868"/>
    <lineage>
        <taxon>Bacteria</taxon>
        <taxon>Bacillati</taxon>
        <taxon>Actinomycetota</taxon>
        <taxon>Actinomycetes</taxon>
        <taxon>Kitasatosporales</taxon>
        <taxon>Streptomycetaceae</taxon>
        <taxon>Streptomyces</taxon>
    </lineage>
</organism>
<dbReference type="SUPFAM" id="SSF52540">
    <property type="entry name" value="P-loop containing nucleoside triphosphate hydrolases"/>
    <property type="match status" value="1"/>
</dbReference>
<sequence length="440" mass="46665">MPRPRRVPVIVLAGFLGSGKTTLLNYLLRNSGGTRIGAIVNDFGSIEIDAMTVAGQVDAMVPLGDGCLCCAVDTGDMDGALDRLARPSTGMDVIIVEASGLAEPESVIRMILASGSEHVVYGGLVEVVDAAEFEDVRMRHPELERHVRAADLVVLNKTDRVGEEELRRLRGVLEGFRPGTPVVAAAHGRIDPALLFDPVHRPRPPVEQLSFEALLREEEDGHADGCDAHCEEHGGDCGHLHGAYESVEFTTSRALDPRRFMDFLDGRPAGLYRIKGFVHFGAADPGNSYAMHAVGGFLRFTPSRPSPPGAGVTGVMGGADGSDGPSGPDRADGEPLTQLVLIGAGVDGEALRKELAACVADPSAGPFTEPDPQAMWGVLRYVEADPGEGRDGADEVPGGEPDVELPATEADFAYAYDTCADDAYGHDYDPYDDPDAELGR</sequence>
<name>A0ABS9T3E9_9ACTN</name>
<keyword evidence="9" id="KW-1185">Reference proteome</keyword>
<dbReference type="EMBL" id="JAKWJU010000002">
    <property type="protein sequence ID" value="MCH6163050.1"/>
    <property type="molecule type" value="Genomic_DNA"/>
</dbReference>
<dbReference type="RefSeq" id="WP_241061908.1">
    <property type="nucleotide sequence ID" value="NZ_JAKWJU010000002.1"/>
</dbReference>
<evidence type="ECO:0000256" key="6">
    <source>
        <dbReference type="SAM" id="MobiDB-lite"/>
    </source>
</evidence>
<keyword evidence="1" id="KW-0547">Nucleotide-binding</keyword>
<comment type="caution">
    <text evidence="8">The sequence shown here is derived from an EMBL/GenBank/DDBJ whole genome shotgun (WGS) entry which is preliminary data.</text>
</comment>
<evidence type="ECO:0000256" key="5">
    <source>
        <dbReference type="ARBA" id="ARBA00049117"/>
    </source>
</evidence>
<feature type="region of interest" description="Disordered" evidence="6">
    <location>
        <begin position="305"/>
        <end position="334"/>
    </location>
</feature>
<reference evidence="8" key="1">
    <citation type="submission" date="2022-03" db="EMBL/GenBank/DDBJ databases">
        <authorList>
            <person name="Santos J.D.N."/>
            <person name="Kallscheuer N."/>
            <person name="Jogler C."/>
            <person name="Lage O.M."/>
        </authorList>
    </citation>
    <scope>NUCLEOTIDE SEQUENCE</scope>
    <source>
        <strain evidence="8">M600PL45_2</strain>
    </source>
</reference>
<dbReference type="InterPro" id="IPR036627">
    <property type="entry name" value="CobW-likC_sf"/>
</dbReference>
<gene>
    <name evidence="8" type="ORF">MMA15_22465</name>
</gene>
<keyword evidence="3" id="KW-0143">Chaperone</keyword>
<comment type="similarity">
    <text evidence="4">Belongs to the SIMIBI class G3E GTPase family. ZNG1 subfamily.</text>
</comment>